<protein>
    <submittedName>
        <fullName evidence="3">HNH endonuclease domain protein</fullName>
    </submittedName>
</protein>
<dbReference type="EMBL" id="ACLJ02000001">
    <property type="protein sequence ID" value="EFK55349.1"/>
    <property type="molecule type" value="Genomic_DNA"/>
</dbReference>
<evidence type="ECO:0000256" key="1">
    <source>
        <dbReference type="SAM" id="MobiDB-lite"/>
    </source>
</evidence>
<keyword evidence="3" id="KW-0255">Endonuclease</keyword>
<proteinExistence type="predicted"/>
<dbReference type="Gene3D" id="1.10.30.50">
    <property type="match status" value="1"/>
</dbReference>
<feature type="compositionally biased region" description="Basic and acidic residues" evidence="1">
    <location>
        <begin position="473"/>
        <end position="486"/>
    </location>
</feature>
<organism evidence="3 4">
    <name type="scientific">Corynebacterium genitalium ATCC 33030</name>
    <dbReference type="NCBI Taxonomy" id="585529"/>
    <lineage>
        <taxon>Bacteria</taxon>
        <taxon>Bacillati</taxon>
        <taxon>Actinomycetota</taxon>
        <taxon>Actinomycetes</taxon>
        <taxon>Mycobacteriales</taxon>
        <taxon>Corynebacteriaceae</taxon>
        <taxon>Corynebacterium</taxon>
    </lineage>
</organism>
<dbReference type="Pfam" id="PF01844">
    <property type="entry name" value="HNH"/>
    <property type="match status" value="1"/>
</dbReference>
<keyword evidence="3" id="KW-0378">Hydrolase</keyword>
<dbReference type="SMART" id="SM00507">
    <property type="entry name" value="HNHc"/>
    <property type="match status" value="1"/>
</dbReference>
<dbReference type="InterPro" id="IPR002711">
    <property type="entry name" value="HNH"/>
</dbReference>
<dbReference type="HOGENOM" id="CLU_035975_0_0_11"/>
<dbReference type="STRING" id="585529.HMPREF0291_10607"/>
<dbReference type="GO" id="GO:0008270">
    <property type="term" value="F:zinc ion binding"/>
    <property type="evidence" value="ECO:0007669"/>
    <property type="project" value="InterPro"/>
</dbReference>
<evidence type="ECO:0000259" key="2">
    <source>
        <dbReference type="SMART" id="SM00507"/>
    </source>
</evidence>
<name>D7W969_9CORY</name>
<keyword evidence="4" id="KW-1185">Reference proteome</keyword>
<sequence length="492" mass="54533">MTKERKKKSAFFATDNPSDPLAAAGRQFREGEYAMFGRYASSDGEEGPVCSKDFDREIAGLCAYTGLRRAPAERAVVGYMSLRDLPRLRALQKETKLLDIDRLDAIAVRIAELGINATEEVYSTIDELLVTLFTPARMNQPLPTRTTITRRLREFIAELDSKVAYNEQKREKREKKDPPPPGECEISFQEAMAGTGTAGLTMVGDNATIAATKASIDETARAHGLTQSDAALKLLNGEITPAPGAKIYAYTPLTEDGSLNSAAPAYFPGFGWTTAPGTEMFNHMLSSADKNSVKVVNLDDAATRTVNSYSPPEDIKAYVRGRDGTCRFPGCTVSAWKCQIDHRVPFDLGGETTASNLFSLCAHHHNMKTDRRAYYIPDPVTGELVWLFPDGTYQRTDPEGFIHSQVTPTAPKWQHSLEDILRLHRKKTRFFALGHKLIDDYDAGTTTLDECLTAIAGLEKEFGREFPFRPKEAHKDTLKESAKDYVEDAPPF</sequence>
<accession>D7W969</accession>
<feature type="domain" description="HNH nuclease" evidence="2">
    <location>
        <begin position="314"/>
        <end position="366"/>
    </location>
</feature>
<dbReference type="AlphaFoldDB" id="D7W969"/>
<evidence type="ECO:0000313" key="3">
    <source>
        <dbReference type="EMBL" id="EFK55349.1"/>
    </source>
</evidence>
<dbReference type="Proteomes" id="UP000004208">
    <property type="component" value="Unassembled WGS sequence"/>
</dbReference>
<evidence type="ECO:0000313" key="4">
    <source>
        <dbReference type="Proteomes" id="UP000004208"/>
    </source>
</evidence>
<comment type="caution">
    <text evidence="3">The sequence shown here is derived from an EMBL/GenBank/DDBJ whole genome shotgun (WGS) entry which is preliminary data.</text>
</comment>
<dbReference type="RefSeq" id="WP_005287753.1">
    <property type="nucleotide sequence ID" value="NZ_CM000961.1"/>
</dbReference>
<gene>
    <name evidence="3" type="ORF">HMPREF0291_10607</name>
</gene>
<dbReference type="eggNOG" id="COG1403">
    <property type="taxonomic scope" value="Bacteria"/>
</dbReference>
<feature type="region of interest" description="Disordered" evidence="1">
    <location>
        <begin position="473"/>
        <end position="492"/>
    </location>
</feature>
<dbReference type="OrthoDB" id="4413566at2"/>
<dbReference type="CDD" id="cd00085">
    <property type="entry name" value="HNHc"/>
    <property type="match status" value="1"/>
</dbReference>
<dbReference type="GO" id="GO:0003676">
    <property type="term" value="F:nucleic acid binding"/>
    <property type="evidence" value="ECO:0007669"/>
    <property type="project" value="InterPro"/>
</dbReference>
<dbReference type="InterPro" id="IPR003615">
    <property type="entry name" value="HNH_nuc"/>
</dbReference>
<keyword evidence="3" id="KW-0540">Nuclease</keyword>
<reference evidence="3" key="1">
    <citation type="submission" date="2010-06" db="EMBL/GenBank/DDBJ databases">
        <authorList>
            <person name="Muzny D."/>
            <person name="Qin X."/>
            <person name="Buhay C."/>
            <person name="Dugan-Rocha S."/>
            <person name="Ding Y."/>
            <person name="Chen G."/>
            <person name="Hawes A."/>
            <person name="Holder M."/>
            <person name="Jhangiani S."/>
            <person name="Johnson A."/>
            <person name="Khan Z."/>
            <person name="Li Z."/>
            <person name="Liu W."/>
            <person name="Liu X."/>
            <person name="Perez L."/>
            <person name="Shen H."/>
            <person name="Wang Q."/>
            <person name="Watt J."/>
            <person name="Xi L."/>
            <person name="Xin Y."/>
            <person name="Zhou J."/>
            <person name="Deng J."/>
            <person name="Jiang H."/>
            <person name="Liu Y."/>
            <person name="Qu J."/>
            <person name="Song X.-Z."/>
            <person name="Zhang L."/>
            <person name="Villasana D."/>
            <person name="Johnson A."/>
            <person name="Liu J."/>
            <person name="Liyanage D."/>
            <person name="Lorensuhewa L."/>
            <person name="Robinson T."/>
            <person name="Song A."/>
            <person name="Song B.-B."/>
            <person name="Dinh H."/>
            <person name="Thornton R."/>
            <person name="Coyle M."/>
            <person name="Francisco L."/>
            <person name="Jackson L."/>
            <person name="Javaid M."/>
            <person name="Korchina V."/>
            <person name="Kovar C."/>
            <person name="Mata R."/>
            <person name="Mathew T."/>
            <person name="Ngo R."/>
            <person name="Nguyen L."/>
            <person name="Nguyen N."/>
            <person name="Okwuonu G."/>
            <person name="Ongeri F."/>
            <person name="Pham C."/>
            <person name="Simmons D."/>
            <person name="Wilczek-Boney K."/>
            <person name="Hale W."/>
            <person name="Jakkamsetti A."/>
            <person name="Pham P."/>
            <person name="Ruth R."/>
            <person name="San Lucas F."/>
            <person name="Warren J."/>
            <person name="Zhang J."/>
            <person name="Zhao Z."/>
            <person name="Zhou C."/>
            <person name="Zhu D."/>
            <person name="Lee S."/>
            <person name="Bess C."/>
            <person name="Blankenburg K."/>
            <person name="Forbes L."/>
            <person name="Fu Q."/>
            <person name="Gubbala S."/>
            <person name="Hirani K."/>
            <person name="Jayaseelan J.C."/>
            <person name="Lara F."/>
            <person name="Munidasa M."/>
            <person name="Palculict T."/>
            <person name="Patil S."/>
            <person name="Pu L.-L."/>
            <person name="Saada N."/>
            <person name="Tang L."/>
            <person name="Weissenberger G."/>
            <person name="Zhu Y."/>
            <person name="Hemphill L."/>
            <person name="Shang Y."/>
            <person name="Youmans B."/>
            <person name="Ayvaz T."/>
            <person name="Ross M."/>
            <person name="Santibanez J."/>
            <person name="Aqrawi P."/>
            <person name="Gross S."/>
            <person name="Joshi V."/>
            <person name="Fowler G."/>
            <person name="Nazareth L."/>
            <person name="Reid J."/>
            <person name="Worley K."/>
            <person name="Petrosino J."/>
            <person name="Highlander S."/>
            <person name="Gibbs R."/>
        </authorList>
    </citation>
    <scope>NUCLEOTIDE SEQUENCE [LARGE SCALE GENOMIC DNA]</scope>
    <source>
        <strain evidence="3">ATCC 33030</strain>
    </source>
</reference>
<dbReference type="GO" id="GO:0004519">
    <property type="term" value="F:endonuclease activity"/>
    <property type="evidence" value="ECO:0007669"/>
    <property type="project" value="UniProtKB-KW"/>
</dbReference>